<dbReference type="InterPro" id="IPR050311">
    <property type="entry name" value="ORC1/CDC6"/>
</dbReference>
<keyword evidence="5" id="KW-1185">Reference proteome</keyword>
<dbReference type="Pfam" id="PF09079">
    <property type="entry name" value="WHD_Cdc6"/>
    <property type="match status" value="1"/>
</dbReference>
<dbReference type="InterPro" id="IPR015163">
    <property type="entry name" value="Cdc6_C"/>
</dbReference>
<dbReference type="SMART" id="SM01074">
    <property type="entry name" value="Cdc6_C"/>
    <property type="match status" value="1"/>
</dbReference>
<dbReference type="PANTHER" id="PTHR10763:SF26">
    <property type="entry name" value="CELL DIVISION CONTROL PROTEIN 6 HOMOLOG"/>
    <property type="match status" value="1"/>
</dbReference>
<dbReference type="EMBL" id="JACGCM010001560">
    <property type="protein sequence ID" value="KAF6153543.1"/>
    <property type="molecule type" value="Genomic_DNA"/>
</dbReference>
<evidence type="ECO:0000256" key="2">
    <source>
        <dbReference type="ARBA" id="ARBA00022705"/>
    </source>
</evidence>
<organism evidence="4 5">
    <name type="scientific">Kingdonia uniflora</name>
    <dbReference type="NCBI Taxonomy" id="39325"/>
    <lineage>
        <taxon>Eukaryota</taxon>
        <taxon>Viridiplantae</taxon>
        <taxon>Streptophyta</taxon>
        <taxon>Embryophyta</taxon>
        <taxon>Tracheophyta</taxon>
        <taxon>Spermatophyta</taxon>
        <taxon>Magnoliopsida</taxon>
        <taxon>Ranunculales</taxon>
        <taxon>Circaeasteraceae</taxon>
        <taxon>Kingdonia</taxon>
    </lineage>
</organism>
<dbReference type="InterPro" id="IPR036390">
    <property type="entry name" value="WH_DNA-bd_sf"/>
</dbReference>
<dbReference type="Proteomes" id="UP000541444">
    <property type="component" value="Unassembled WGS sequence"/>
</dbReference>
<dbReference type="SUPFAM" id="SSF46785">
    <property type="entry name" value="Winged helix' DNA-binding domain"/>
    <property type="match status" value="1"/>
</dbReference>
<dbReference type="GO" id="GO:0003688">
    <property type="term" value="F:DNA replication origin binding"/>
    <property type="evidence" value="ECO:0007669"/>
    <property type="project" value="TreeGrafter"/>
</dbReference>
<dbReference type="Gene3D" id="1.10.10.10">
    <property type="entry name" value="Winged helix-like DNA-binding domain superfamily/Winged helix DNA-binding domain"/>
    <property type="match status" value="1"/>
</dbReference>
<evidence type="ECO:0000313" key="4">
    <source>
        <dbReference type="EMBL" id="KAF6153543.1"/>
    </source>
</evidence>
<reference evidence="4 5" key="1">
    <citation type="journal article" date="2020" name="IScience">
        <title>Genome Sequencing of the Endangered Kingdonia uniflora (Circaeasteraceae, Ranunculales) Reveals Potential Mechanisms of Evolutionary Specialization.</title>
        <authorList>
            <person name="Sun Y."/>
            <person name="Deng T."/>
            <person name="Zhang A."/>
            <person name="Moore M.J."/>
            <person name="Landis J.B."/>
            <person name="Lin N."/>
            <person name="Zhang H."/>
            <person name="Zhang X."/>
            <person name="Huang J."/>
            <person name="Zhang X."/>
            <person name="Sun H."/>
            <person name="Wang H."/>
        </authorList>
    </citation>
    <scope>NUCLEOTIDE SEQUENCE [LARGE SCALE GENOMIC DNA]</scope>
    <source>
        <strain evidence="4">TB1705</strain>
        <tissue evidence="4">Leaf</tissue>
    </source>
</reference>
<comment type="caution">
    <text evidence="4">The sequence shown here is derived from an EMBL/GenBank/DDBJ whole genome shotgun (WGS) entry which is preliminary data.</text>
</comment>
<name>A0A7J7MF56_9MAGN</name>
<evidence type="ECO:0000256" key="1">
    <source>
        <dbReference type="ARBA" id="ARBA00006184"/>
    </source>
</evidence>
<accession>A0A7J7MF56</accession>
<dbReference type="GO" id="GO:0033314">
    <property type="term" value="P:mitotic DNA replication checkpoint signaling"/>
    <property type="evidence" value="ECO:0007669"/>
    <property type="project" value="TreeGrafter"/>
</dbReference>
<dbReference type="InterPro" id="IPR036388">
    <property type="entry name" value="WH-like_DNA-bd_sf"/>
</dbReference>
<keyword evidence="2" id="KW-0235">DNA replication</keyword>
<gene>
    <name evidence="4" type="ORF">GIB67_027410</name>
</gene>
<comment type="similarity">
    <text evidence="1">Belongs to the CDC6/cdc18 family.</text>
</comment>
<proteinExistence type="inferred from homology"/>
<evidence type="ECO:0000259" key="3">
    <source>
        <dbReference type="SMART" id="SM01074"/>
    </source>
</evidence>
<dbReference type="GO" id="GO:0006270">
    <property type="term" value="P:DNA replication initiation"/>
    <property type="evidence" value="ECO:0007669"/>
    <property type="project" value="TreeGrafter"/>
</dbReference>
<sequence>MLENSNVRKDGFWTSVGIVEIAKLEAEVVTEDSKKFDGDGLEMKHHEETTEREVHCAIDLIGGKDGGVSKSSQSKFDEEVTTLIREVHMINDSDCQETQLKKTNPNLKPLPRIRKTIGGELITSPTTKEGSPVTTVAGIQERGVHIASEIMLCSAVKLFRNGKKDTTVGELNKSYSDICKAALIPSIGIQESSNMCRVLSDQGLLKIGQSRDDRLKRVTLKVDEADITFALQVEFGSFVTVFNNGRRHKP</sequence>
<protein>
    <recommendedName>
        <fullName evidence="3">Cdc6 C-terminal domain-containing protein</fullName>
    </recommendedName>
</protein>
<dbReference type="GO" id="GO:0005634">
    <property type="term" value="C:nucleus"/>
    <property type="evidence" value="ECO:0007669"/>
    <property type="project" value="TreeGrafter"/>
</dbReference>
<dbReference type="PANTHER" id="PTHR10763">
    <property type="entry name" value="CELL DIVISION CONTROL PROTEIN 6-RELATED"/>
    <property type="match status" value="1"/>
</dbReference>
<dbReference type="AlphaFoldDB" id="A0A7J7MF56"/>
<evidence type="ECO:0000313" key="5">
    <source>
        <dbReference type="Proteomes" id="UP000541444"/>
    </source>
</evidence>
<feature type="domain" description="Cdc6 C-terminal" evidence="3">
    <location>
        <begin position="152"/>
        <end position="231"/>
    </location>
</feature>
<dbReference type="OrthoDB" id="1926878at2759"/>